<name>A0A8J3KZ41_9ACTN</name>
<dbReference type="SUPFAM" id="SSF49879">
    <property type="entry name" value="SMAD/FHA domain"/>
    <property type="match status" value="1"/>
</dbReference>
<sequence length="350" mass="36732">MRFEVSHVLDAIERRLGTDPALAAGVLDVAELIYCADLDGGRPANLVRLGMVVDALARQVGEEHVSAYCVVDKSLLSNQDLTSNERMVMRRWGDDGIVEVVVGAAARVVEVSELTGLPIVSRVLPAVWSPLPGAGGVVLQPRGPVPTGPSPVGRQLTARWWHCPDPDCANFGPARRGSGQPVPRLRNGQPICPRHDAPLGDNGPRPPQQVLAVRVDGVIRTRFVVTAAGPVVVGRAPDGGQGQVGVQLGPWLSEDARAKVSRAHVSVALGPQGISVTDLSMNGTLVRLGGAADGELQLSRGATRQLGVSDIVELFPGVEIGRIGALASSRPLDSASVMSDAPTMTFRPGY</sequence>
<reference evidence="3 4" key="1">
    <citation type="submission" date="2021-01" db="EMBL/GenBank/DDBJ databases">
        <title>Whole genome shotgun sequence of Catellatospora coxensis NBRC 107359.</title>
        <authorList>
            <person name="Komaki H."/>
            <person name="Tamura T."/>
        </authorList>
    </citation>
    <scope>NUCLEOTIDE SEQUENCE [LARGE SCALE GENOMIC DNA]</scope>
    <source>
        <strain evidence="3 4">NBRC 107359</strain>
    </source>
</reference>
<dbReference type="InterPro" id="IPR008984">
    <property type="entry name" value="SMAD_FHA_dom_sf"/>
</dbReference>
<evidence type="ECO:0000313" key="3">
    <source>
        <dbReference type="EMBL" id="GIG08977.1"/>
    </source>
</evidence>
<dbReference type="PROSITE" id="PS50006">
    <property type="entry name" value="FHA_DOMAIN"/>
    <property type="match status" value="1"/>
</dbReference>
<accession>A0A8J3KZ41</accession>
<proteinExistence type="predicted"/>
<dbReference type="AlphaFoldDB" id="A0A8J3KZ41"/>
<keyword evidence="4" id="KW-1185">Reference proteome</keyword>
<gene>
    <name evidence="3" type="ORF">Cco03nite_56770</name>
</gene>
<dbReference type="RefSeq" id="WP_203695440.1">
    <property type="nucleotide sequence ID" value="NZ_BONI01000056.1"/>
</dbReference>
<comment type="caution">
    <text evidence="3">The sequence shown here is derived from an EMBL/GenBank/DDBJ whole genome shotgun (WGS) entry which is preliminary data.</text>
</comment>
<keyword evidence="1" id="KW-0597">Phosphoprotein</keyword>
<protein>
    <recommendedName>
        <fullName evidence="2">FHA domain-containing protein</fullName>
    </recommendedName>
</protein>
<organism evidence="3 4">
    <name type="scientific">Catellatospora coxensis</name>
    <dbReference type="NCBI Taxonomy" id="310354"/>
    <lineage>
        <taxon>Bacteria</taxon>
        <taxon>Bacillati</taxon>
        <taxon>Actinomycetota</taxon>
        <taxon>Actinomycetes</taxon>
        <taxon>Micromonosporales</taxon>
        <taxon>Micromonosporaceae</taxon>
        <taxon>Catellatospora</taxon>
    </lineage>
</organism>
<evidence type="ECO:0000256" key="1">
    <source>
        <dbReference type="ARBA" id="ARBA00022553"/>
    </source>
</evidence>
<feature type="domain" description="FHA" evidence="2">
    <location>
        <begin position="231"/>
        <end position="286"/>
    </location>
</feature>
<dbReference type="EMBL" id="BONI01000056">
    <property type="protein sequence ID" value="GIG08977.1"/>
    <property type="molecule type" value="Genomic_DNA"/>
</dbReference>
<dbReference type="InterPro" id="IPR000253">
    <property type="entry name" value="FHA_dom"/>
</dbReference>
<dbReference type="Proteomes" id="UP000630887">
    <property type="component" value="Unassembled WGS sequence"/>
</dbReference>
<evidence type="ECO:0000259" key="2">
    <source>
        <dbReference type="PROSITE" id="PS50006"/>
    </source>
</evidence>
<dbReference type="Gene3D" id="2.60.200.20">
    <property type="match status" value="1"/>
</dbReference>
<evidence type="ECO:0000313" key="4">
    <source>
        <dbReference type="Proteomes" id="UP000630887"/>
    </source>
</evidence>